<evidence type="ECO:0000256" key="1">
    <source>
        <dbReference type="SAM" id="MobiDB-lite"/>
    </source>
</evidence>
<organism evidence="6 7">
    <name type="scientific">Aminivibrio pyruvatiphilus</name>
    <dbReference type="NCBI Taxonomy" id="1005740"/>
    <lineage>
        <taxon>Bacteria</taxon>
        <taxon>Thermotogati</taxon>
        <taxon>Synergistota</taxon>
        <taxon>Synergistia</taxon>
        <taxon>Synergistales</taxon>
        <taxon>Aminobacteriaceae</taxon>
        <taxon>Aminivibrio</taxon>
    </lineage>
</organism>
<feature type="transmembrane region" description="Helical" evidence="2">
    <location>
        <begin position="412"/>
        <end position="431"/>
    </location>
</feature>
<feature type="transmembrane region" description="Helical" evidence="2">
    <location>
        <begin position="437"/>
        <end position="458"/>
    </location>
</feature>
<accession>A0A4R8M254</accession>
<feature type="compositionally biased region" description="Gly residues" evidence="1">
    <location>
        <begin position="629"/>
        <end position="649"/>
    </location>
</feature>
<keyword evidence="2" id="KW-0812">Transmembrane</keyword>
<feature type="transmembrane region" description="Helical" evidence="2">
    <location>
        <begin position="470"/>
        <end position="489"/>
    </location>
</feature>
<dbReference type="Pfam" id="PF09972">
    <property type="entry name" value="DUF2207"/>
    <property type="match status" value="1"/>
</dbReference>
<dbReference type="RefSeq" id="WP_133958142.1">
    <property type="nucleotide sequence ID" value="NZ_SORI01000015.1"/>
</dbReference>
<feature type="signal peptide" evidence="3">
    <location>
        <begin position="1"/>
        <end position="25"/>
    </location>
</feature>
<evidence type="ECO:0000313" key="7">
    <source>
        <dbReference type="Proteomes" id="UP000295066"/>
    </source>
</evidence>
<evidence type="ECO:0000259" key="5">
    <source>
        <dbReference type="Pfam" id="PF20990"/>
    </source>
</evidence>
<feature type="transmembrane region" description="Helical" evidence="2">
    <location>
        <begin position="237"/>
        <end position="255"/>
    </location>
</feature>
<evidence type="ECO:0000256" key="3">
    <source>
        <dbReference type="SAM" id="SignalP"/>
    </source>
</evidence>
<feature type="region of interest" description="Disordered" evidence="1">
    <location>
        <begin position="620"/>
        <end position="649"/>
    </location>
</feature>
<feature type="chain" id="PRO_5020425816" evidence="3">
    <location>
        <begin position="26"/>
        <end position="649"/>
    </location>
</feature>
<name>A0A4R8M254_9BACT</name>
<dbReference type="InterPro" id="IPR018702">
    <property type="entry name" value="DUF2207"/>
</dbReference>
<keyword evidence="2" id="KW-1133">Transmembrane helix</keyword>
<dbReference type="AlphaFoldDB" id="A0A4R8M254"/>
<feature type="transmembrane region" description="Helical" evidence="2">
    <location>
        <begin position="495"/>
        <end position="513"/>
    </location>
</feature>
<dbReference type="OrthoDB" id="9767603at2"/>
<feature type="domain" description="DUF2207" evidence="4">
    <location>
        <begin position="29"/>
        <end position="214"/>
    </location>
</feature>
<keyword evidence="7" id="KW-1185">Reference proteome</keyword>
<dbReference type="Pfam" id="PF20990">
    <property type="entry name" value="DUF2207_C"/>
    <property type="match status" value="1"/>
</dbReference>
<feature type="domain" description="Predicted membrane protein YciQ-like C-terminal" evidence="5">
    <location>
        <begin position="464"/>
        <end position="579"/>
    </location>
</feature>
<gene>
    <name evidence="6" type="ORF">C8D99_11512</name>
</gene>
<proteinExistence type="predicted"/>
<sequence>MVLFRKLAPALLALALVLLPRPSGAEEAILLFSSSASVRGDASLEVREDITVRVEGVRIRKGIFRDFPTTYTDSSGKTVRVGFSVEEALLNGKRVPYSTESRSNGVRVYLGDPKGNAPLGEQTYTLVYVTTGQLGFFDEHDELYWNVTGNDWVFPILKARFSASLPGNVPFSSVDIYTGPQGARGQDARILPDNSVETTRRLAPGEGLTVAYTWPKGIVEKPKPPIRYALFDRFGTVFFWSVPLLLLLYYALAWIRWGKDPPRKPVIPLFSPTAGNGPGFLRFVRRMGMDNSCFTAEILNLAVRGFLKIEEMSLEEAMERQGEIGKKSLLRGVVSLASKLAGKRYALVSLPREGWKTTPSKEESRLFNALFARGRKELHLVQDNHEILGKAKETLEASWSDASKSLFSKNTLIWAAGFLIPVLIYALLAWGGQEDGALLSVFAVGGILAAGALYIFAWKRIRSRGRILRKIITAFIPAIFATIITLLFLAALTEVSGWLLVPPLAAGLMILVFRELMTVRTEKGNDVLNEADGLAMYMGTAERHRLEMFNPPEETPEVFEKLLPYAFALDTAETWADRFEDILRQQQYQPDWYSGPSAANFYTGGAVASLASSMSSTIASASQAPGSSSGSGGGGSSGGGGGGGGGGGW</sequence>
<evidence type="ECO:0000256" key="2">
    <source>
        <dbReference type="SAM" id="Phobius"/>
    </source>
</evidence>
<evidence type="ECO:0000313" key="6">
    <source>
        <dbReference type="EMBL" id="TDY57994.1"/>
    </source>
</evidence>
<evidence type="ECO:0000259" key="4">
    <source>
        <dbReference type="Pfam" id="PF09972"/>
    </source>
</evidence>
<dbReference type="EMBL" id="SORI01000015">
    <property type="protein sequence ID" value="TDY57994.1"/>
    <property type="molecule type" value="Genomic_DNA"/>
</dbReference>
<comment type="caution">
    <text evidence="6">The sequence shown here is derived from an EMBL/GenBank/DDBJ whole genome shotgun (WGS) entry which is preliminary data.</text>
</comment>
<protein>
    <submittedName>
        <fullName evidence="6">Putative membrane protein DUF2207</fullName>
    </submittedName>
</protein>
<keyword evidence="2" id="KW-0472">Membrane</keyword>
<dbReference type="InterPro" id="IPR048389">
    <property type="entry name" value="YciQ-like_C"/>
</dbReference>
<dbReference type="Proteomes" id="UP000295066">
    <property type="component" value="Unassembled WGS sequence"/>
</dbReference>
<reference evidence="6 7" key="1">
    <citation type="submission" date="2019-03" db="EMBL/GenBank/DDBJ databases">
        <title>Genomic Encyclopedia of Type Strains, Phase IV (KMG-IV): sequencing the most valuable type-strain genomes for metagenomic binning, comparative biology and taxonomic classification.</title>
        <authorList>
            <person name="Goeker M."/>
        </authorList>
    </citation>
    <scope>NUCLEOTIDE SEQUENCE [LARGE SCALE GENOMIC DNA]</scope>
    <source>
        <strain evidence="6 7">DSM 25964</strain>
    </source>
</reference>
<keyword evidence="3" id="KW-0732">Signal</keyword>